<feature type="domain" description="MGS-like" evidence="15">
    <location>
        <begin position="458"/>
        <end position="606"/>
    </location>
</feature>
<comment type="pathway">
    <text evidence="3">Purine metabolism; IMP biosynthesis via de novo pathway; 5-formamido-1-(5-phospho-D-ribosyl)imidazole-4-carboxamide from 5-amino-1-(5-phospho-D-ribosyl)imidazole-4-carboxamide (10-formyl THF route): step 1/1.</text>
</comment>
<dbReference type="SMART" id="SM00798">
    <property type="entry name" value="AICARFT_IMPCHas"/>
    <property type="match status" value="1"/>
</dbReference>
<keyword evidence="6" id="KW-0963">Cytoplasm</keyword>
<evidence type="ECO:0000256" key="1">
    <source>
        <dbReference type="ARBA" id="ARBA00004514"/>
    </source>
</evidence>
<reference evidence="16" key="1">
    <citation type="submission" date="2021-01" db="EMBL/GenBank/DDBJ databases">
        <authorList>
            <person name="Kaushik A."/>
        </authorList>
    </citation>
    <scope>NUCLEOTIDE SEQUENCE</scope>
    <source>
        <strain evidence="16">AG4-RS23</strain>
    </source>
</reference>
<feature type="region of interest" description="Disordered" evidence="14">
    <location>
        <begin position="405"/>
        <end position="432"/>
    </location>
</feature>
<dbReference type="InterPro" id="IPR002695">
    <property type="entry name" value="PurH-like"/>
</dbReference>
<dbReference type="GO" id="GO:0003937">
    <property type="term" value="F:IMP cyclohydrolase activity"/>
    <property type="evidence" value="ECO:0007669"/>
    <property type="project" value="UniProtKB-EC"/>
</dbReference>
<comment type="catalytic activity">
    <reaction evidence="11">
        <text>(6R)-10-formyltetrahydrofolate + 5-amino-1-(5-phospho-beta-D-ribosyl)imidazole-4-carboxamide = 5-formamido-1-(5-phospho-D-ribosyl)imidazole-4-carboxamide + (6S)-5,6,7,8-tetrahydrofolate</text>
        <dbReference type="Rhea" id="RHEA:22192"/>
        <dbReference type="ChEBI" id="CHEBI:57453"/>
        <dbReference type="ChEBI" id="CHEBI:58467"/>
        <dbReference type="ChEBI" id="CHEBI:58475"/>
        <dbReference type="ChEBI" id="CHEBI:195366"/>
        <dbReference type="EC" id="2.1.2.3"/>
    </reaction>
</comment>
<comment type="pathway">
    <text evidence="2">Purine metabolism; IMP biosynthesis via de novo pathway; IMP from 5-formamido-1-(5-phospho-D-ribosyl)imidazole-4-carboxamide: step 1/1.</text>
</comment>
<dbReference type="PANTHER" id="PTHR11692:SF0">
    <property type="entry name" value="BIFUNCTIONAL PURINE BIOSYNTHESIS PROTEIN ATIC"/>
    <property type="match status" value="1"/>
</dbReference>
<dbReference type="UniPathway" id="UPA00074">
    <property type="reaction ID" value="UER00133"/>
</dbReference>
<dbReference type="CDD" id="cd01421">
    <property type="entry name" value="IMPCH"/>
    <property type="match status" value="1"/>
</dbReference>
<keyword evidence="10" id="KW-0511">Multifunctional enzyme</keyword>
<dbReference type="Pfam" id="PF04064">
    <property type="entry name" value="DUF384"/>
    <property type="match status" value="1"/>
</dbReference>
<evidence type="ECO:0000256" key="10">
    <source>
        <dbReference type="ARBA" id="ARBA00023268"/>
    </source>
</evidence>
<dbReference type="EMBL" id="CAJMWY010000058">
    <property type="protein sequence ID" value="CAE6412797.1"/>
    <property type="molecule type" value="Genomic_DNA"/>
</dbReference>
<dbReference type="InterPro" id="IPR036914">
    <property type="entry name" value="MGS-like_dom_sf"/>
</dbReference>
<keyword evidence="8" id="KW-0658">Purine biosynthesis</keyword>
<dbReference type="Pfam" id="PF04063">
    <property type="entry name" value="DUF383"/>
    <property type="match status" value="1"/>
</dbReference>
<dbReference type="InterPro" id="IPR007205">
    <property type="entry name" value="Protein_HGH1_N"/>
</dbReference>
<dbReference type="Proteomes" id="UP000663861">
    <property type="component" value="Unassembled WGS sequence"/>
</dbReference>
<gene>
    <name evidence="16" type="ORF">RDB_LOCUS3622</name>
</gene>
<dbReference type="InterPro" id="IPR016024">
    <property type="entry name" value="ARM-type_fold"/>
</dbReference>
<dbReference type="InterPro" id="IPR007206">
    <property type="entry name" value="Protein_HGH1_C"/>
</dbReference>
<keyword evidence="7" id="KW-0808">Transferase</keyword>
<comment type="caution">
    <text evidence="16">The sequence shown here is derived from an EMBL/GenBank/DDBJ whole genome shotgun (WGS) entry which is preliminary data.</text>
</comment>
<keyword evidence="9" id="KW-0378">Hydrolase</keyword>
<sequence>MESQLKELLGFLHDRNPQVRHIALENLLPQTPKEAQYRRIFLDQISGGGLVPSKEPEPIRDLKLLCRDQAAIAHNAFRALVNLSDSALVIPFLGEPRFLEFLVAYILVSLLFLLARGSPNEQSKNTGSLLADLATMVLSNMTVNPTVIQTLLSLKIQLENDHPVASRASTAPVPTFTGPTQTREESAIFLLIDAFVNAATVPGESKEERKRKGDLHFLASVFANVTVVPAGRLALLSLRSGTAEFALAKLLSFTEHPDTIRRGGVASTLKNCAFHSPAHMAMLKPEDETIAIPPSTEEGKGMNLLSFLLLPLAGPEEFDLEDMDKLPASIQFLPDTKKREPDQFIRLTHIETLLLLCTTRPAREFMRVNGVYEVVQKMHETETNLPVMEHIERLVNLLKRDEGPETAIEEVPVEETGPRKDSVEDKKDSNDDDEIRRMNFDLIYIWEPDSQVFAPNHRTLEMAQHTALLSVYDKSNLLDLAKGLKESGVRLLGSGGTAKQIREAGIEINDVSDITKAPEMLGGRVKTLHPAVHGGILARSIPSDQADLAAQSISPISIVVCNLYPFEATVAKPDCTLANAVEEIDIGGVTLLRAAAKNHERVIVLSDPADYPEFLAAWKSGNGTISSALRNKFALKAFEMTSAYDNAISGYFREQYASSHLSPEQLAALAGSPGYINLLDALNAYALVSELQEALQLPAAASFKHVSPAGAAVGLELNDVEKIVYGVDDLKEPLTPLACAYARARGADRMSSFGDFIALSAPCDLATAKIISREVSDGVIAPGYSEEALEVLKKKKAGKYCVLEMDPNYVPEKSETRQVFGMDPNYVPEKSETRQVFGVSLQQNRNDAKITPELFSNIVTANKDLPKEAVIDLIVATLALKYTQSNSVAYALRGSIIGLGAGQQSRIHCTRLAGGKADNWWLRHHPRVLELPFKKGVKRAEKANAIDLFVGGEELEGGEKAQWESLFETVPAPLTAEERRAHATKLDGVVCSSDAFFPFPDNVHRARKSGVKYLAAPGGSVMDAECIKAADEHGIVFAHTSLRLFHH</sequence>
<comment type="function">
    <text evidence="13">Bifunctional enzyme that catalyzes the last two steps of purine biosynthesis. Acts as a transformylase that incorporates a formyl group to the AMP analog AICAR (5-amino-1-(5-phospho-beta-D-ribosyl)imidazole-4-carboxamide) to produce the intermediate formyl-AICAR (FAICAR). Also catalyzes the cyclization of FAICAR to IMP.</text>
</comment>
<evidence type="ECO:0000256" key="11">
    <source>
        <dbReference type="ARBA" id="ARBA00050488"/>
    </source>
</evidence>
<dbReference type="FunFam" id="3.40.140.20:FF:000003">
    <property type="entry name" value="Bifunctional purine biosynthesis protein"/>
    <property type="match status" value="1"/>
</dbReference>
<dbReference type="SUPFAM" id="SSF48371">
    <property type="entry name" value="ARM repeat"/>
    <property type="match status" value="1"/>
</dbReference>
<dbReference type="PANTHER" id="PTHR11692">
    <property type="entry name" value="BIFUNCTIONAL PURINE BIOSYNTHESIS PROTEIN PURH"/>
    <property type="match status" value="1"/>
</dbReference>
<dbReference type="GO" id="GO:0006189">
    <property type="term" value="P:'de novo' IMP biosynthetic process"/>
    <property type="evidence" value="ECO:0007669"/>
    <property type="project" value="UniProtKB-UniPathway"/>
</dbReference>
<evidence type="ECO:0000256" key="8">
    <source>
        <dbReference type="ARBA" id="ARBA00022755"/>
    </source>
</evidence>
<comment type="catalytic activity">
    <reaction evidence="12">
        <text>IMP + H2O = 5-formamido-1-(5-phospho-D-ribosyl)imidazole-4-carboxamide</text>
        <dbReference type="Rhea" id="RHEA:18445"/>
        <dbReference type="ChEBI" id="CHEBI:15377"/>
        <dbReference type="ChEBI" id="CHEBI:58053"/>
        <dbReference type="ChEBI" id="CHEBI:58467"/>
        <dbReference type="EC" id="3.5.4.10"/>
    </reaction>
</comment>
<evidence type="ECO:0000256" key="3">
    <source>
        <dbReference type="ARBA" id="ARBA00004954"/>
    </source>
</evidence>
<comment type="subcellular location">
    <subcellularLocation>
        <location evidence="1">Cytoplasm</location>
        <location evidence="1">Cytosol</location>
    </subcellularLocation>
</comment>
<feature type="compositionally biased region" description="Basic and acidic residues" evidence="14">
    <location>
        <begin position="416"/>
        <end position="432"/>
    </location>
</feature>
<evidence type="ECO:0000259" key="15">
    <source>
        <dbReference type="PROSITE" id="PS51855"/>
    </source>
</evidence>
<evidence type="ECO:0000256" key="6">
    <source>
        <dbReference type="ARBA" id="ARBA00022490"/>
    </source>
</evidence>
<dbReference type="Pfam" id="PF01808">
    <property type="entry name" value="AICARFT_IMPCHas"/>
    <property type="match status" value="2"/>
</dbReference>
<dbReference type="GO" id="GO:0004643">
    <property type="term" value="F:phosphoribosylaminoimidazolecarboxamide formyltransferase activity"/>
    <property type="evidence" value="ECO:0007669"/>
    <property type="project" value="UniProtKB-EC"/>
</dbReference>
<dbReference type="InterPro" id="IPR024051">
    <property type="entry name" value="AICAR_Tfase_dup_dom_sf"/>
</dbReference>
<evidence type="ECO:0000256" key="12">
    <source>
        <dbReference type="ARBA" id="ARBA00050687"/>
    </source>
</evidence>
<dbReference type="InterPro" id="IPR016193">
    <property type="entry name" value="Cytidine_deaminase-like"/>
</dbReference>
<dbReference type="Gene3D" id="3.40.140.20">
    <property type="match status" value="2"/>
</dbReference>
<dbReference type="Gene3D" id="1.10.287.440">
    <property type="match status" value="1"/>
</dbReference>
<dbReference type="SUPFAM" id="SSF52335">
    <property type="entry name" value="Methylglyoxal synthase-like"/>
    <property type="match status" value="1"/>
</dbReference>
<dbReference type="InterPro" id="IPR011607">
    <property type="entry name" value="MGS-like_dom"/>
</dbReference>
<evidence type="ECO:0000256" key="13">
    <source>
        <dbReference type="ARBA" id="ARBA00054363"/>
    </source>
</evidence>
<evidence type="ECO:0000256" key="9">
    <source>
        <dbReference type="ARBA" id="ARBA00022801"/>
    </source>
</evidence>
<dbReference type="Pfam" id="PF02142">
    <property type="entry name" value="MGS"/>
    <property type="match status" value="1"/>
</dbReference>
<dbReference type="FunFam" id="3.40.50.1380:FF:000003">
    <property type="entry name" value="Bifunctional purine biosynthesis protein"/>
    <property type="match status" value="1"/>
</dbReference>
<accession>A0A8H3A8D6</accession>
<evidence type="ECO:0000256" key="7">
    <source>
        <dbReference type="ARBA" id="ARBA00022679"/>
    </source>
</evidence>
<comment type="similarity">
    <text evidence="5">Belongs to the PurH family.</text>
</comment>
<evidence type="ECO:0000256" key="5">
    <source>
        <dbReference type="ARBA" id="ARBA00007667"/>
    </source>
</evidence>
<dbReference type="GO" id="GO:0005829">
    <property type="term" value="C:cytosol"/>
    <property type="evidence" value="ECO:0007669"/>
    <property type="project" value="UniProtKB-SubCell"/>
</dbReference>
<dbReference type="AlphaFoldDB" id="A0A8H3A8D6"/>
<evidence type="ECO:0000313" key="17">
    <source>
        <dbReference type="Proteomes" id="UP000663861"/>
    </source>
</evidence>
<proteinExistence type="inferred from homology"/>
<name>A0A8H3A8D6_9AGAM</name>
<dbReference type="Gene3D" id="3.40.50.1380">
    <property type="entry name" value="Methylglyoxal synthase-like domain"/>
    <property type="match status" value="1"/>
</dbReference>
<evidence type="ECO:0000256" key="4">
    <source>
        <dbReference type="ARBA" id="ARBA00006712"/>
    </source>
</evidence>
<comment type="similarity">
    <text evidence="4">Belongs to the HGH1 family.</text>
</comment>
<evidence type="ECO:0000256" key="14">
    <source>
        <dbReference type="SAM" id="MobiDB-lite"/>
    </source>
</evidence>
<dbReference type="PROSITE" id="PS51855">
    <property type="entry name" value="MGS"/>
    <property type="match status" value="1"/>
</dbReference>
<dbReference type="SUPFAM" id="SSF53927">
    <property type="entry name" value="Cytidine deaminase-like"/>
    <property type="match status" value="1"/>
</dbReference>
<dbReference type="SMART" id="SM00851">
    <property type="entry name" value="MGS"/>
    <property type="match status" value="1"/>
</dbReference>
<dbReference type="InterPro" id="IPR024050">
    <property type="entry name" value="AICAR_Tfase_insert_dom_sf"/>
</dbReference>
<organism evidence="16 17">
    <name type="scientific">Rhizoctonia solani</name>
    <dbReference type="NCBI Taxonomy" id="456999"/>
    <lineage>
        <taxon>Eukaryota</taxon>
        <taxon>Fungi</taxon>
        <taxon>Dikarya</taxon>
        <taxon>Basidiomycota</taxon>
        <taxon>Agaricomycotina</taxon>
        <taxon>Agaricomycetes</taxon>
        <taxon>Cantharellales</taxon>
        <taxon>Ceratobasidiaceae</taxon>
        <taxon>Rhizoctonia</taxon>
    </lineage>
</organism>
<dbReference type="FunFam" id="1.10.287.440:FF:000001">
    <property type="entry name" value="Bifunctional purine biosynthesis protein PURH"/>
    <property type="match status" value="1"/>
</dbReference>
<evidence type="ECO:0000256" key="2">
    <source>
        <dbReference type="ARBA" id="ARBA00004844"/>
    </source>
</evidence>
<evidence type="ECO:0000313" key="16">
    <source>
        <dbReference type="EMBL" id="CAE6412797.1"/>
    </source>
</evidence>
<protein>
    <recommendedName>
        <fullName evidence="15">MGS-like domain-containing protein</fullName>
    </recommendedName>
</protein>